<keyword evidence="3" id="KW-0012">Acyltransferase</keyword>
<sequence>MEEQKKKSIGKYEVITFPKNRKMVIDIMEQGIKKHYVKGLVEFDVTNGRKLLKEYKSKKGVSLSFTGWMLKCIGQAASEHKDVHLLKKGKKKLYRFDDVDISITVEKTIKGEKVPLPVIIRKTNEKTVEEITREIRDAQAEAVDEDILLGVKKEEKFKRIFTSLPKFIRNITYWRFGRNPLLLKDFAGTISLTSVGMFGDLAGWAIPIGVQPLMFSLGAITKKPRVIEDKIEIREILHTTILFDHDIIDGAPAARFSAKLKVLIEEGFGLEQ</sequence>
<keyword evidence="2" id="KW-0808">Transferase</keyword>
<protein>
    <recommendedName>
        <fullName evidence="4">2-oxoacid dehydrogenase acyltransferase catalytic domain-containing protein</fullName>
    </recommendedName>
</protein>
<dbReference type="InterPro" id="IPR050743">
    <property type="entry name" value="2-oxoacid_DH_E2_comp"/>
</dbReference>
<comment type="cofactor">
    <cofactor evidence="1">
        <name>(R)-lipoate</name>
        <dbReference type="ChEBI" id="CHEBI:83088"/>
    </cofactor>
</comment>
<dbReference type="GO" id="GO:0005737">
    <property type="term" value="C:cytoplasm"/>
    <property type="evidence" value="ECO:0007669"/>
    <property type="project" value="TreeGrafter"/>
</dbReference>
<evidence type="ECO:0000256" key="3">
    <source>
        <dbReference type="ARBA" id="ARBA00023315"/>
    </source>
</evidence>
<dbReference type="GO" id="GO:0031405">
    <property type="term" value="F:lipoic acid binding"/>
    <property type="evidence" value="ECO:0007669"/>
    <property type="project" value="TreeGrafter"/>
</dbReference>
<dbReference type="AlphaFoldDB" id="X1G2S8"/>
<feature type="domain" description="2-oxoacid dehydrogenase acyltransferase catalytic" evidence="4">
    <location>
        <begin position="188"/>
        <end position="266"/>
    </location>
</feature>
<name>X1G2S8_9ZZZZ</name>
<dbReference type="InterPro" id="IPR001078">
    <property type="entry name" value="2-oxoacid_DH_actylTfrase"/>
</dbReference>
<dbReference type="SUPFAM" id="SSF52777">
    <property type="entry name" value="CoA-dependent acyltransferases"/>
    <property type="match status" value="1"/>
</dbReference>
<proteinExistence type="predicted"/>
<dbReference type="InterPro" id="IPR023213">
    <property type="entry name" value="CAT-like_dom_sf"/>
</dbReference>
<feature type="domain" description="2-oxoacid dehydrogenase acyltransferase catalytic" evidence="4">
    <location>
        <begin position="12"/>
        <end position="144"/>
    </location>
</feature>
<reference evidence="5" key="1">
    <citation type="journal article" date="2014" name="Front. Microbiol.">
        <title>High frequency of phylogenetically diverse reductive dehalogenase-homologous genes in deep subseafloor sedimentary metagenomes.</title>
        <authorList>
            <person name="Kawai M."/>
            <person name="Futagami T."/>
            <person name="Toyoda A."/>
            <person name="Takaki Y."/>
            <person name="Nishi S."/>
            <person name="Hori S."/>
            <person name="Arai W."/>
            <person name="Tsubouchi T."/>
            <person name="Morono Y."/>
            <person name="Uchiyama I."/>
            <person name="Ito T."/>
            <person name="Fujiyama A."/>
            <person name="Inagaki F."/>
            <person name="Takami H."/>
        </authorList>
    </citation>
    <scope>NUCLEOTIDE SEQUENCE</scope>
    <source>
        <strain evidence="5">Expedition CK06-06</strain>
    </source>
</reference>
<dbReference type="EMBL" id="BARU01006715">
    <property type="protein sequence ID" value="GAH35894.1"/>
    <property type="molecule type" value="Genomic_DNA"/>
</dbReference>
<organism evidence="5">
    <name type="scientific">marine sediment metagenome</name>
    <dbReference type="NCBI Taxonomy" id="412755"/>
    <lineage>
        <taxon>unclassified sequences</taxon>
        <taxon>metagenomes</taxon>
        <taxon>ecological metagenomes</taxon>
    </lineage>
</organism>
<dbReference type="PANTHER" id="PTHR43178:SF5">
    <property type="entry name" value="LIPOAMIDE ACYLTRANSFERASE COMPONENT OF BRANCHED-CHAIN ALPHA-KETO ACID DEHYDROGENASE COMPLEX, MITOCHONDRIAL"/>
    <property type="match status" value="1"/>
</dbReference>
<dbReference type="GO" id="GO:0016407">
    <property type="term" value="F:acetyltransferase activity"/>
    <property type="evidence" value="ECO:0007669"/>
    <property type="project" value="TreeGrafter"/>
</dbReference>
<evidence type="ECO:0000313" key="5">
    <source>
        <dbReference type="EMBL" id="GAH35894.1"/>
    </source>
</evidence>
<evidence type="ECO:0000256" key="1">
    <source>
        <dbReference type="ARBA" id="ARBA00001938"/>
    </source>
</evidence>
<gene>
    <name evidence="5" type="ORF">S03H2_13228</name>
</gene>
<evidence type="ECO:0000259" key="4">
    <source>
        <dbReference type="Pfam" id="PF00198"/>
    </source>
</evidence>
<evidence type="ECO:0000256" key="2">
    <source>
        <dbReference type="ARBA" id="ARBA00022679"/>
    </source>
</evidence>
<dbReference type="PANTHER" id="PTHR43178">
    <property type="entry name" value="DIHYDROLIPOAMIDE ACETYLTRANSFERASE COMPONENT OF PYRUVATE DEHYDROGENASE COMPLEX"/>
    <property type="match status" value="1"/>
</dbReference>
<dbReference type="Gene3D" id="3.30.559.10">
    <property type="entry name" value="Chloramphenicol acetyltransferase-like domain"/>
    <property type="match status" value="1"/>
</dbReference>
<accession>X1G2S8</accession>
<comment type="caution">
    <text evidence="5">The sequence shown here is derived from an EMBL/GenBank/DDBJ whole genome shotgun (WGS) entry which is preliminary data.</text>
</comment>
<dbReference type="Pfam" id="PF00198">
    <property type="entry name" value="2-oxoacid_dh"/>
    <property type="match status" value="2"/>
</dbReference>